<feature type="compositionally biased region" description="Basic residues" evidence="1">
    <location>
        <begin position="8"/>
        <end position="17"/>
    </location>
</feature>
<dbReference type="AlphaFoldDB" id="C5SZD3"/>
<accession>C5SZD3</accession>
<gene>
    <name evidence="2" type="ORF">AcdelDRAFT_0013</name>
</gene>
<dbReference type="PATRIC" id="fig|573060.9.peg.5139"/>
<name>C5SZD3_ACIDE</name>
<protein>
    <submittedName>
        <fullName evidence="2">Uncharacterized protein</fullName>
    </submittedName>
</protein>
<feature type="region of interest" description="Disordered" evidence="1">
    <location>
        <begin position="1"/>
        <end position="23"/>
    </location>
</feature>
<reference evidence="2 3" key="1">
    <citation type="submission" date="2009-05" db="EMBL/GenBank/DDBJ databases">
        <title>The draft genome of Acidovorax delafieldii 2AN.</title>
        <authorList>
            <consortium name="US DOE Joint Genome Institute (JGI-PGF)"/>
            <person name="Lucas S."/>
            <person name="Copeland A."/>
            <person name="Lapidus A."/>
            <person name="Glavina del Rio T."/>
            <person name="Tice H."/>
            <person name="Bruce D."/>
            <person name="Goodwin L."/>
            <person name="Pitluck S."/>
            <person name="Larimer F."/>
            <person name="Land M.L."/>
            <person name="Hauser L."/>
            <person name="Shelobolina E.S."/>
            <person name="Picardal F."/>
            <person name="Roden E."/>
            <person name="Emerson D."/>
        </authorList>
    </citation>
    <scope>NUCLEOTIDE SEQUENCE [LARGE SCALE GENOMIC DNA]</scope>
    <source>
        <strain evidence="2 3">2AN</strain>
    </source>
</reference>
<sequence>MVSAVKPSAKRSARKHTTTVEAVPQPKTGAAVKRVQGAGGSDFRFPALSGAEAAALMKAAGIVDNHGKLTKMYR</sequence>
<evidence type="ECO:0000313" key="3">
    <source>
        <dbReference type="Proteomes" id="UP000003856"/>
    </source>
</evidence>
<keyword evidence="3" id="KW-1185">Reference proteome</keyword>
<proteinExistence type="predicted"/>
<dbReference type="Proteomes" id="UP000003856">
    <property type="component" value="Unassembled WGS sequence"/>
</dbReference>
<evidence type="ECO:0000256" key="1">
    <source>
        <dbReference type="SAM" id="MobiDB-lite"/>
    </source>
</evidence>
<dbReference type="EMBL" id="ACQT01000001">
    <property type="protein sequence ID" value="EER62329.1"/>
    <property type="molecule type" value="Genomic_DNA"/>
</dbReference>
<organism evidence="2 3">
    <name type="scientific">Acidovorax delafieldii 2AN</name>
    <dbReference type="NCBI Taxonomy" id="573060"/>
    <lineage>
        <taxon>Bacteria</taxon>
        <taxon>Pseudomonadati</taxon>
        <taxon>Pseudomonadota</taxon>
        <taxon>Betaproteobacteria</taxon>
        <taxon>Burkholderiales</taxon>
        <taxon>Comamonadaceae</taxon>
        <taxon>Acidovorax</taxon>
    </lineage>
</organism>
<evidence type="ECO:0000313" key="2">
    <source>
        <dbReference type="EMBL" id="EER62329.1"/>
    </source>
</evidence>
<comment type="caution">
    <text evidence="2">The sequence shown here is derived from an EMBL/GenBank/DDBJ whole genome shotgun (WGS) entry which is preliminary data.</text>
</comment>